<comment type="similarity">
    <text evidence="2">Belongs to the NlpA lipoprotein family.</text>
</comment>
<dbReference type="PANTHER" id="PTHR30429:SF1">
    <property type="entry name" value="D-METHIONINE-BINDING LIPOPROTEIN METQ-RELATED"/>
    <property type="match status" value="1"/>
</dbReference>
<reference evidence="8 9" key="1">
    <citation type="submission" date="2017-09" db="EMBL/GenBank/DDBJ databases">
        <title>Bacterial strain isolated from the female urinary microbiota.</title>
        <authorList>
            <person name="Thomas-White K."/>
            <person name="Kumar N."/>
            <person name="Forster S."/>
            <person name="Putonti C."/>
            <person name="Lawley T."/>
            <person name="Wolfe A.J."/>
        </authorList>
    </citation>
    <scope>NUCLEOTIDE SEQUENCE [LARGE SCALE GENOMIC DNA]</scope>
    <source>
        <strain evidence="8 9">UMB0240</strain>
    </source>
</reference>
<feature type="signal peptide" evidence="7">
    <location>
        <begin position="1"/>
        <end position="18"/>
    </location>
</feature>
<evidence type="ECO:0000313" key="9">
    <source>
        <dbReference type="Proteomes" id="UP000235701"/>
    </source>
</evidence>
<evidence type="ECO:0000256" key="4">
    <source>
        <dbReference type="ARBA" id="ARBA00023136"/>
    </source>
</evidence>
<evidence type="ECO:0000313" key="8">
    <source>
        <dbReference type="EMBL" id="PMC79918.1"/>
    </source>
</evidence>
<organism evidence="8 9">
    <name type="scientific">Aerococcus viridans</name>
    <dbReference type="NCBI Taxonomy" id="1377"/>
    <lineage>
        <taxon>Bacteria</taxon>
        <taxon>Bacillati</taxon>
        <taxon>Bacillota</taxon>
        <taxon>Bacilli</taxon>
        <taxon>Lactobacillales</taxon>
        <taxon>Aerococcaceae</taxon>
        <taxon>Aerococcus</taxon>
    </lineage>
</organism>
<dbReference type="GO" id="GO:0016020">
    <property type="term" value="C:membrane"/>
    <property type="evidence" value="ECO:0007669"/>
    <property type="project" value="UniProtKB-SubCell"/>
</dbReference>
<evidence type="ECO:0000256" key="2">
    <source>
        <dbReference type="ARBA" id="ARBA00008973"/>
    </source>
</evidence>
<dbReference type="AlphaFoldDB" id="A0A2N6UEB4"/>
<name>A0A2N6UEB4_9LACT</name>
<dbReference type="EMBL" id="PNHQ01000007">
    <property type="protein sequence ID" value="PMC79918.1"/>
    <property type="molecule type" value="Genomic_DNA"/>
</dbReference>
<feature type="chain" id="PRO_5038557379" evidence="7">
    <location>
        <begin position="19"/>
        <end position="307"/>
    </location>
</feature>
<dbReference type="Proteomes" id="UP000235701">
    <property type="component" value="Unassembled WGS sequence"/>
</dbReference>
<comment type="caution">
    <text evidence="8">The sequence shown here is derived from an EMBL/GenBank/DDBJ whole genome shotgun (WGS) entry which is preliminary data.</text>
</comment>
<evidence type="ECO:0000256" key="6">
    <source>
        <dbReference type="ARBA" id="ARBA00023288"/>
    </source>
</evidence>
<proteinExistence type="inferred from homology"/>
<dbReference type="PROSITE" id="PS51257">
    <property type="entry name" value="PROKAR_LIPOPROTEIN"/>
    <property type="match status" value="1"/>
</dbReference>
<keyword evidence="4" id="KW-0472">Membrane</keyword>
<evidence type="ECO:0000256" key="5">
    <source>
        <dbReference type="ARBA" id="ARBA00023139"/>
    </source>
</evidence>
<comment type="subcellular location">
    <subcellularLocation>
        <location evidence="1">Membrane</location>
        <topology evidence="1">Lipid-anchor</topology>
    </subcellularLocation>
</comment>
<keyword evidence="9" id="KW-1185">Reference proteome</keyword>
<keyword evidence="6" id="KW-0449">Lipoprotein</keyword>
<gene>
    <name evidence="8" type="ORF">CJ191_03880</name>
</gene>
<dbReference type="Pfam" id="PF03180">
    <property type="entry name" value="Lipoprotein_9"/>
    <property type="match status" value="1"/>
</dbReference>
<dbReference type="PANTHER" id="PTHR30429">
    <property type="entry name" value="D-METHIONINE-BINDING LIPOPROTEIN METQ"/>
    <property type="match status" value="1"/>
</dbReference>
<evidence type="ECO:0000256" key="1">
    <source>
        <dbReference type="ARBA" id="ARBA00004635"/>
    </source>
</evidence>
<keyword evidence="3 7" id="KW-0732">Signal</keyword>
<dbReference type="SUPFAM" id="SSF53850">
    <property type="entry name" value="Periplasmic binding protein-like II"/>
    <property type="match status" value="1"/>
</dbReference>
<sequence>MKKLWWVLLLIPVMMACGHNEITDSGTNINQTEQSQDETTNKELVNLKVGVVSSITEDMWQNVADRLEEAGENIHLEPVLFSDFTAANNALSEGEIDISNFQYIPFMYTYNQEANNEIRPIGFSLVARLGLYASDKNVKSLEDIPNNAVIGMNEDDVSIGYIFHFLDSIGLITLADDVGAFPTEDDIIENTKNISFTYMPAAQLPRALQDLDLAVTAVSYFEDAGYAVDDALAMEDPKQTPPEYFLTIAVREKDLNNPDIQTVLSYYNDPKTDEYAVTINPIYTPVWQLDYDANQVYEDYALEQENH</sequence>
<dbReference type="OrthoDB" id="9812878at2"/>
<evidence type="ECO:0000256" key="3">
    <source>
        <dbReference type="ARBA" id="ARBA00022729"/>
    </source>
</evidence>
<dbReference type="InterPro" id="IPR004872">
    <property type="entry name" value="Lipoprotein_NlpA"/>
</dbReference>
<keyword evidence="5" id="KW-0564">Palmitate</keyword>
<dbReference type="Gene3D" id="3.40.190.10">
    <property type="entry name" value="Periplasmic binding protein-like II"/>
    <property type="match status" value="2"/>
</dbReference>
<accession>A0A2N6UEB4</accession>
<protein>
    <submittedName>
        <fullName evidence="8">Uncharacterized protein</fullName>
    </submittedName>
</protein>
<evidence type="ECO:0000256" key="7">
    <source>
        <dbReference type="SAM" id="SignalP"/>
    </source>
</evidence>
<dbReference type="RefSeq" id="WP_102199033.1">
    <property type="nucleotide sequence ID" value="NZ_PNHQ01000007.1"/>
</dbReference>